<protein>
    <submittedName>
        <fullName evidence="1">Uncharacterized protein</fullName>
    </submittedName>
</protein>
<dbReference type="AlphaFoldDB" id="A0AA38MHQ7"/>
<proteinExistence type="predicted"/>
<reference evidence="1" key="1">
    <citation type="journal article" date="2023" name="G3 (Bethesda)">
        <title>Whole genome assemblies of Zophobas morio and Tenebrio molitor.</title>
        <authorList>
            <person name="Kaur S."/>
            <person name="Stinson S.A."/>
            <person name="diCenzo G.C."/>
        </authorList>
    </citation>
    <scope>NUCLEOTIDE SEQUENCE</scope>
    <source>
        <strain evidence="1">QUZm001</strain>
    </source>
</reference>
<keyword evidence="2" id="KW-1185">Reference proteome</keyword>
<evidence type="ECO:0000313" key="1">
    <source>
        <dbReference type="EMBL" id="KAJ3657021.1"/>
    </source>
</evidence>
<comment type="caution">
    <text evidence="1">The sequence shown here is derived from an EMBL/GenBank/DDBJ whole genome shotgun (WGS) entry which is preliminary data.</text>
</comment>
<dbReference type="EMBL" id="JALNTZ010000004">
    <property type="protein sequence ID" value="KAJ3657021.1"/>
    <property type="molecule type" value="Genomic_DNA"/>
</dbReference>
<accession>A0AA38MHQ7</accession>
<dbReference type="Proteomes" id="UP001168821">
    <property type="component" value="Unassembled WGS sequence"/>
</dbReference>
<sequence length="139" mass="16067">MPSAMYFHGFRMELVVFRGPNNFPCDYYLCDDSDVHRITTTKTIFLNGLLELTFFYWSRIEFCDLWLKQTMYYRGKCIDRTEIALPPIMENGRNGYCVAIEAPQNCDIFDGTSANPVSILAKICDGNLVLCEVIFFLLD</sequence>
<gene>
    <name evidence="1" type="ORF">Zmor_016056</name>
</gene>
<evidence type="ECO:0000313" key="2">
    <source>
        <dbReference type="Proteomes" id="UP001168821"/>
    </source>
</evidence>
<organism evidence="1 2">
    <name type="scientific">Zophobas morio</name>
    <dbReference type="NCBI Taxonomy" id="2755281"/>
    <lineage>
        <taxon>Eukaryota</taxon>
        <taxon>Metazoa</taxon>
        <taxon>Ecdysozoa</taxon>
        <taxon>Arthropoda</taxon>
        <taxon>Hexapoda</taxon>
        <taxon>Insecta</taxon>
        <taxon>Pterygota</taxon>
        <taxon>Neoptera</taxon>
        <taxon>Endopterygota</taxon>
        <taxon>Coleoptera</taxon>
        <taxon>Polyphaga</taxon>
        <taxon>Cucujiformia</taxon>
        <taxon>Tenebrionidae</taxon>
        <taxon>Zophobas</taxon>
    </lineage>
</organism>
<name>A0AA38MHQ7_9CUCU</name>